<dbReference type="AlphaFoldDB" id="A0A2H9TH78"/>
<comment type="caution">
    <text evidence="1">The sequence shown here is derived from an EMBL/GenBank/DDBJ whole genome shotgun (WGS) entry which is preliminary data.</text>
</comment>
<evidence type="ECO:0000313" key="1">
    <source>
        <dbReference type="EMBL" id="PJF17086.1"/>
    </source>
</evidence>
<name>A0A2H9TH78_9FUNG</name>
<dbReference type="Proteomes" id="UP000240830">
    <property type="component" value="Unassembled WGS sequence"/>
</dbReference>
<organism evidence="1 2">
    <name type="scientific">Paramicrosporidium saccamoebae</name>
    <dbReference type="NCBI Taxonomy" id="1246581"/>
    <lineage>
        <taxon>Eukaryota</taxon>
        <taxon>Fungi</taxon>
        <taxon>Fungi incertae sedis</taxon>
        <taxon>Cryptomycota</taxon>
        <taxon>Cryptomycota incertae sedis</taxon>
        <taxon>Paramicrosporidium</taxon>
    </lineage>
</organism>
<evidence type="ECO:0000313" key="2">
    <source>
        <dbReference type="Proteomes" id="UP000240830"/>
    </source>
</evidence>
<dbReference type="EMBL" id="MTSL01000191">
    <property type="protein sequence ID" value="PJF17086.1"/>
    <property type="molecule type" value="Genomic_DNA"/>
</dbReference>
<gene>
    <name evidence="1" type="ORF">PSACC_03100</name>
</gene>
<proteinExistence type="predicted"/>
<reference evidence="1 2" key="1">
    <citation type="submission" date="2016-10" db="EMBL/GenBank/DDBJ databases">
        <title>The genome of Paramicrosporidium saccamoebae is the missing link in understanding Cryptomycota and Microsporidia evolution.</title>
        <authorList>
            <person name="Quandt C.A."/>
            <person name="Beaudet D."/>
            <person name="Corsaro D."/>
            <person name="Michel R."/>
            <person name="Corradi N."/>
            <person name="James T."/>
        </authorList>
    </citation>
    <scope>NUCLEOTIDE SEQUENCE [LARGE SCALE GENOMIC DNA]</scope>
    <source>
        <strain evidence="1 2">KSL3</strain>
    </source>
</reference>
<keyword evidence="2" id="KW-1185">Reference proteome</keyword>
<accession>A0A2H9TH78</accession>
<sequence>MVIRPPDSIFKRILAGQLVLKPAEFMPRKTKSGVLPPAFPPGRTARLREKLLLVGVDPVKVGLPPIPPPDTSIYIPPDITYRDACREIKYTW</sequence>
<protein>
    <submittedName>
        <fullName evidence="1">Uncharacterized protein</fullName>
    </submittedName>
</protein>